<reference evidence="2" key="1">
    <citation type="journal article" date="2014" name="Front. Microbiol.">
        <title>High frequency of phylogenetically diverse reductive dehalogenase-homologous genes in deep subseafloor sedimentary metagenomes.</title>
        <authorList>
            <person name="Kawai M."/>
            <person name="Futagami T."/>
            <person name="Toyoda A."/>
            <person name="Takaki Y."/>
            <person name="Nishi S."/>
            <person name="Hori S."/>
            <person name="Arai W."/>
            <person name="Tsubouchi T."/>
            <person name="Morono Y."/>
            <person name="Uchiyama I."/>
            <person name="Ito T."/>
            <person name="Fujiyama A."/>
            <person name="Inagaki F."/>
            <person name="Takami H."/>
        </authorList>
    </citation>
    <scope>NUCLEOTIDE SEQUENCE</scope>
    <source>
        <strain evidence="2">Expedition CK06-06</strain>
    </source>
</reference>
<feature type="non-terminal residue" evidence="2">
    <location>
        <position position="284"/>
    </location>
</feature>
<feature type="coiled-coil region" evidence="1">
    <location>
        <begin position="193"/>
        <end position="227"/>
    </location>
</feature>
<gene>
    <name evidence="2" type="ORF">S01H1_25760</name>
</gene>
<proteinExistence type="predicted"/>
<keyword evidence="1" id="KW-0175">Coiled coil</keyword>
<accession>X0TEW3</accession>
<sequence length="284" mass="32413">DPDAAYTLMNDMLQNYSVPRGTERKYALLRRMPDSDIPKAVEGTIEDVFADLRNLSAGDRGGAYEIMRNYEQILFQHLVETTDVPKAYIKEVTQFIDDVGTMHIYNAEFVGQTALGGAVGDMARLGGENIHTPGRNLTSEMWNGAMHIPDKHQVKRITAYQSQMGEIANFITSRRVMFDKDLQKVTVNRKEWKAMGEADRARLEKKLAKIQEKAQKAQQKVDKELSLDEIIKDMKSNTQRVEIQDRAGYYLARSAMNKIWKPLVLLRGAWTLRIMIDDQMRIGA</sequence>
<organism evidence="2">
    <name type="scientific">marine sediment metagenome</name>
    <dbReference type="NCBI Taxonomy" id="412755"/>
    <lineage>
        <taxon>unclassified sequences</taxon>
        <taxon>metagenomes</taxon>
        <taxon>ecological metagenomes</taxon>
    </lineage>
</organism>
<dbReference type="EMBL" id="BARS01015583">
    <property type="protein sequence ID" value="GAF92083.1"/>
    <property type="molecule type" value="Genomic_DNA"/>
</dbReference>
<protein>
    <submittedName>
        <fullName evidence="2">Uncharacterized protein</fullName>
    </submittedName>
</protein>
<dbReference type="AlphaFoldDB" id="X0TEW3"/>
<feature type="non-terminal residue" evidence="2">
    <location>
        <position position="1"/>
    </location>
</feature>
<evidence type="ECO:0000256" key="1">
    <source>
        <dbReference type="SAM" id="Coils"/>
    </source>
</evidence>
<comment type="caution">
    <text evidence="2">The sequence shown here is derived from an EMBL/GenBank/DDBJ whole genome shotgun (WGS) entry which is preliminary data.</text>
</comment>
<name>X0TEW3_9ZZZZ</name>
<evidence type="ECO:0000313" key="2">
    <source>
        <dbReference type="EMBL" id="GAF92083.1"/>
    </source>
</evidence>